<organism evidence="1 2">
    <name type="scientific">Bauhinia variegata</name>
    <name type="common">Purple orchid tree</name>
    <name type="synonym">Phanera variegata</name>
    <dbReference type="NCBI Taxonomy" id="167791"/>
    <lineage>
        <taxon>Eukaryota</taxon>
        <taxon>Viridiplantae</taxon>
        <taxon>Streptophyta</taxon>
        <taxon>Embryophyta</taxon>
        <taxon>Tracheophyta</taxon>
        <taxon>Spermatophyta</taxon>
        <taxon>Magnoliopsida</taxon>
        <taxon>eudicotyledons</taxon>
        <taxon>Gunneridae</taxon>
        <taxon>Pentapetalae</taxon>
        <taxon>rosids</taxon>
        <taxon>fabids</taxon>
        <taxon>Fabales</taxon>
        <taxon>Fabaceae</taxon>
        <taxon>Cercidoideae</taxon>
        <taxon>Cercideae</taxon>
        <taxon>Bauhiniinae</taxon>
        <taxon>Bauhinia</taxon>
    </lineage>
</organism>
<accession>A0ACB9NJQ0</accession>
<protein>
    <submittedName>
        <fullName evidence="1">Uncharacterized protein</fullName>
    </submittedName>
</protein>
<evidence type="ECO:0000313" key="1">
    <source>
        <dbReference type="EMBL" id="KAI4336599.1"/>
    </source>
</evidence>
<sequence>MLSFSFLASEWSSSSSITVSPEPRGRMGSWDGYMASITDSLRSSILHHFHISSPTLQFIYLFLQSIPQTMK</sequence>
<reference evidence="1 2" key="1">
    <citation type="journal article" date="2022" name="DNA Res.">
        <title>Chromosomal-level genome assembly of the orchid tree Bauhinia variegata (Leguminosae; Cercidoideae) supports the allotetraploid origin hypothesis of Bauhinia.</title>
        <authorList>
            <person name="Zhong Y."/>
            <person name="Chen Y."/>
            <person name="Zheng D."/>
            <person name="Pang J."/>
            <person name="Liu Y."/>
            <person name="Luo S."/>
            <person name="Meng S."/>
            <person name="Qian L."/>
            <person name="Wei D."/>
            <person name="Dai S."/>
            <person name="Zhou R."/>
        </authorList>
    </citation>
    <scope>NUCLEOTIDE SEQUENCE [LARGE SCALE GENOMIC DNA]</scope>
    <source>
        <strain evidence="1">BV-YZ2020</strain>
    </source>
</reference>
<comment type="caution">
    <text evidence="1">The sequence shown here is derived from an EMBL/GenBank/DDBJ whole genome shotgun (WGS) entry which is preliminary data.</text>
</comment>
<gene>
    <name evidence="1" type="ORF">L6164_015108</name>
</gene>
<proteinExistence type="predicted"/>
<evidence type="ECO:0000313" key="2">
    <source>
        <dbReference type="Proteomes" id="UP000828941"/>
    </source>
</evidence>
<name>A0ACB9NJQ0_BAUVA</name>
<keyword evidence="2" id="KW-1185">Reference proteome</keyword>
<dbReference type="Proteomes" id="UP000828941">
    <property type="component" value="Chromosome 6"/>
</dbReference>
<dbReference type="EMBL" id="CM039431">
    <property type="protein sequence ID" value="KAI4336599.1"/>
    <property type="molecule type" value="Genomic_DNA"/>
</dbReference>